<accession>A0A074YEY1</accession>
<dbReference type="PANTHER" id="PTHR43784">
    <property type="entry name" value="GDSL-LIKE LIPASE/ACYLHYDROLASE, PUTATIVE (AFU_ORTHOLOGUE AFUA_2G00820)-RELATED"/>
    <property type="match status" value="1"/>
</dbReference>
<dbReference type="AlphaFoldDB" id="A0A074YEY1"/>
<dbReference type="HOGENOM" id="CLU_029872_0_1_1"/>
<evidence type="ECO:0000313" key="3">
    <source>
        <dbReference type="EMBL" id="KEQ96305.1"/>
    </source>
</evidence>
<evidence type="ECO:0000259" key="2">
    <source>
        <dbReference type="Pfam" id="PF13472"/>
    </source>
</evidence>
<dbReference type="Gene3D" id="3.40.50.1110">
    <property type="entry name" value="SGNH hydrolase"/>
    <property type="match status" value="1"/>
</dbReference>
<dbReference type="InterPro" id="IPR036514">
    <property type="entry name" value="SGNH_hydro_sf"/>
</dbReference>
<organism evidence="3 4">
    <name type="scientific">Aureobasidium subglaciale (strain EXF-2481)</name>
    <name type="common">Aureobasidium pullulans var. subglaciale</name>
    <dbReference type="NCBI Taxonomy" id="1043005"/>
    <lineage>
        <taxon>Eukaryota</taxon>
        <taxon>Fungi</taxon>
        <taxon>Dikarya</taxon>
        <taxon>Ascomycota</taxon>
        <taxon>Pezizomycotina</taxon>
        <taxon>Dothideomycetes</taxon>
        <taxon>Dothideomycetidae</taxon>
        <taxon>Dothideales</taxon>
        <taxon>Saccotheciaceae</taxon>
        <taxon>Aureobasidium</taxon>
    </lineage>
</organism>
<dbReference type="OrthoDB" id="10071171at2759"/>
<dbReference type="RefSeq" id="XP_013345090.1">
    <property type="nucleotide sequence ID" value="XM_013489636.1"/>
</dbReference>
<feature type="domain" description="SGNH hydrolase-type esterase" evidence="2">
    <location>
        <begin position="240"/>
        <end position="436"/>
    </location>
</feature>
<dbReference type="EMBL" id="KL584756">
    <property type="protein sequence ID" value="KEQ96305.1"/>
    <property type="molecule type" value="Genomic_DNA"/>
</dbReference>
<keyword evidence="1" id="KW-0732">Signal</keyword>
<dbReference type="CDD" id="cd01830">
    <property type="entry name" value="XynE_like"/>
    <property type="match status" value="1"/>
</dbReference>
<dbReference type="STRING" id="1043005.A0A074YEY1"/>
<name>A0A074YEY1_AURSE</name>
<dbReference type="Pfam" id="PF13472">
    <property type="entry name" value="Lipase_GDSL_2"/>
    <property type="match status" value="1"/>
</dbReference>
<evidence type="ECO:0000256" key="1">
    <source>
        <dbReference type="SAM" id="SignalP"/>
    </source>
</evidence>
<dbReference type="InParanoid" id="A0A074YEY1"/>
<dbReference type="SUPFAM" id="SSF52266">
    <property type="entry name" value="SGNH hydrolase"/>
    <property type="match status" value="1"/>
</dbReference>
<feature type="signal peptide" evidence="1">
    <location>
        <begin position="1"/>
        <end position="19"/>
    </location>
</feature>
<sequence>MMGQLSLSLLATYAGLVSCFSQPSPQHGTENYHWVNTWVSMPQVAEYTNLPGPGYYNQSNLVFPNTTLRQTVHTSIGGQQIRLRISNQLGAVNLPITAVTVALPLQDPNAVQTTLNGTILGAPYPSGTGSQIIDTKTIRQVTFSGNSSIIIPDGSVAVSDPIEFPIAAQSELAISIYLQDGQNTSVITSHPGSRTNSYYGMGNQVNNYNITGDNVVTQQHWFFISGLEVWSPPSTNAFFVIGDSITDGRGSWNNGNNKWTDNLVARMQNNKATKGIAVCNQGAGGNRVLADGNGPNAVGRVERDVIAQSGAKYAMIFEGVNDIGTAALDAASQEAVYQRLIQAYKQMVTRMHNFGIPVFAATITPIGASNATAGTYTQPQRVATVERVNNFIRTSNTFDAVFDFNAWLADPAAPTHLNPKYDSGDFLHPNELGYQVLANNFDLGVFEKFKGGVCTYM</sequence>
<dbReference type="GeneID" id="25361824"/>
<dbReference type="OMA" id="RYAMIFE"/>
<gene>
    <name evidence="3" type="ORF">AUEXF2481DRAFT_106973</name>
</gene>
<keyword evidence="4" id="KW-1185">Reference proteome</keyword>
<dbReference type="PANTHER" id="PTHR43784:SF3">
    <property type="entry name" value="GDSL FAMILY LIPASE"/>
    <property type="match status" value="1"/>
</dbReference>
<evidence type="ECO:0000313" key="4">
    <source>
        <dbReference type="Proteomes" id="UP000030641"/>
    </source>
</evidence>
<reference evidence="3 4" key="1">
    <citation type="journal article" date="2014" name="BMC Genomics">
        <title>Genome sequencing of four Aureobasidium pullulans varieties: biotechnological potential, stress tolerance, and description of new species.</title>
        <authorList>
            <person name="Gostin Ar C."/>
            <person name="Ohm R.A."/>
            <person name="Kogej T."/>
            <person name="Sonjak S."/>
            <person name="Turk M."/>
            <person name="Zajc J."/>
            <person name="Zalar P."/>
            <person name="Grube M."/>
            <person name="Sun H."/>
            <person name="Han J."/>
            <person name="Sharma A."/>
            <person name="Chiniquy J."/>
            <person name="Ngan C.Y."/>
            <person name="Lipzen A."/>
            <person name="Barry K."/>
            <person name="Grigoriev I.V."/>
            <person name="Gunde-Cimerman N."/>
        </authorList>
    </citation>
    <scope>NUCLEOTIDE SEQUENCE [LARGE SCALE GENOMIC DNA]</scope>
    <source>
        <strain evidence="3 4">EXF-2481</strain>
    </source>
</reference>
<protein>
    <recommendedName>
        <fullName evidence="2">SGNH hydrolase-type esterase domain-containing protein</fullName>
    </recommendedName>
</protein>
<feature type="chain" id="PRO_5001704751" description="SGNH hydrolase-type esterase domain-containing protein" evidence="1">
    <location>
        <begin position="20"/>
        <end position="457"/>
    </location>
</feature>
<dbReference type="InterPro" id="IPR053140">
    <property type="entry name" value="GDSL_Rv0518-like"/>
</dbReference>
<dbReference type="Proteomes" id="UP000030641">
    <property type="component" value="Unassembled WGS sequence"/>
</dbReference>
<dbReference type="InterPro" id="IPR013830">
    <property type="entry name" value="SGNH_hydro"/>
</dbReference>
<proteinExistence type="predicted"/>